<comment type="caution">
    <text evidence="2">The sequence shown here is derived from an EMBL/GenBank/DDBJ whole genome shotgun (WGS) entry which is preliminary data.</text>
</comment>
<organism evidence="2 3">
    <name type="scientific">Thelonectria olida</name>
    <dbReference type="NCBI Taxonomy" id="1576542"/>
    <lineage>
        <taxon>Eukaryota</taxon>
        <taxon>Fungi</taxon>
        <taxon>Dikarya</taxon>
        <taxon>Ascomycota</taxon>
        <taxon>Pezizomycotina</taxon>
        <taxon>Sordariomycetes</taxon>
        <taxon>Hypocreomycetidae</taxon>
        <taxon>Hypocreales</taxon>
        <taxon>Nectriaceae</taxon>
        <taxon>Thelonectria</taxon>
    </lineage>
</organism>
<dbReference type="AlphaFoldDB" id="A0A9P8WCA2"/>
<feature type="signal peptide" evidence="1">
    <location>
        <begin position="1"/>
        <end position="25"/>
    </location>
</feature>
<protein>
    <submittedName>
        <fullName evidence="2">Uncharacterized protein</fullName>
    </submittedName>
</protein>
<evidence type="ECO:0000313" key="3">
    <source>
        <dbReference type="Proteomes" id="UP000777438"/>
    </source>
</evidence>
<keyword evidence="3" id="KW-1185">Reference proteome</keyword>
<evidence type="ECO:0000313" key="2">
    <source>
        <dbReference type="EMBL" id="KAH6895457.1"/>
    </source>
</evidence>
<dbReference type="Proteomes" id="UP000777438">
    <property type="component" value="Unassembled WGS sequence"/>
</dbReference>
<evidence type="ECO:0000256" key="1">
    <source>
        <dbReference type="SAM" id="SignalP"/>
    </source>
</evidence>
<keyword evidence="1" id="KW-0732">Signal</keyword>
<name>A0A9P8WCA2_9HYPO</name>
<accession>A0A9P8WCA2</accession>
<proteinExistence type="predicted"/>
<dbReference type="EMBL" id="JAGPYM010000004">
    <property type="protein sequence ID" value="KAH6895457.1"/>
    <property type="molecule type" value="Genomic_DNA"/>
</dbReference>
<reference evidence="2 3" key="1">
    <citation type="journal article" date="2021" name="Nat. Commun.">
        <title>Genetic determinants of endophytism in the Arabidopsis root mycobiome.</title>
        <authorList>
            <person name="Mesny F."/>
            <person name="Miyauchi S."/>
            <person name="Thiergart T."/>
            <person name="Pickel B."/>
            <person name="Atanasova L."/>
            <person name="Karlsson M."/>
            <person name="Huettel B."/>
            <person name="Barry K.W."/>
            <person name="Haridas S."/>
            <person name="Chen C."/>
            <person name="Bauer D."/>
            <person name="Andreopoulos W."/>
            <person name="Pangilinan J."/>
            <person name="LaButti K."/>
            <person name="Riley R."/>
            <person name="Lipzen A."/>
            <person name="Clum A."/>
            <person name="Drula E."/>
            <person name="Henrissat B."/>
            <person name="Kohler A."/>
            <person name="Grigoriev I.V."/>
            <person name="Martin F.M."/>
            <person name="Hacquard S."/>
        </authorList>
    </citation>
    <scope>NUCLEOTIDE SEQUENCE [LARGE SCALE GENOMIC DNA]</scope>
    <source>
        <strain evidence="2 3">MPI-CAGE-CH-0241</strain>
    </source>
</reference>
<feature type="chain" id="PRO_5040252440" evidence="1">
    <location>
        <begin position="26"/>
        <end position="101"/>
    </location>
</feature>
<gene>
    <name evidence="2" type="ORF">B0T10DRAFT_557671</name>
</gene>
<sequence>MDSTVVAIVISLVVLVAAAAGGTYAYNAGHLDPIIEKIGKYMAKAKAEAALLDGQKQFAEKGVKVLGDEGAEKTEAAQEAVGSVGDGIDLGVGDGDLKKRF</sequence>